<proteinExistence type="predicted"/>
<dbReference type="AlphaFoldDB" id="A0A4Z1E6C6"/>
<dbReference type="Pfam" id="PF01035">
    <property type="entry name" value="DNA_binding_1"/>
    <property type="match status" value="1"/>
</dbReference>
<dbReference type="InterPro" id="IPR036217">
    <property type="entry name" value="MethylDNA_cys_MeTrfase_DNAb"/>
</dbReference>
<keyword evidence="1" id="KW-0227">DNA damage</keyword>
<evidence type="ECO:0000259" key="3">
    <source>
        <dbReference type="Pfam" id="PF01035"/>
    </source>
</evidence>
<organism evidence="4 5">
    <name type="scientific">Serinibacter arcticus</name>
    <dbReference type="NCBI Taxonomy" id="1655435"/>
    <lineage>
        <taxon>Bacteria</taxon>
        <taxon>Bacillati</taxon>
        <taxon>Actinomycetota</taxon>
        <taxon>Actinomycetes</taxon>
        <taxon>Micrococcales</taxon>
        <taxon>Beutenbergiaceae</taxon>
        <taxon>Serinibacter</taxon>
    </lineage>
</organism>
<dbReference type="Proteomes" id="UP000297318">
    <property type="component" value="Unassembled WGS sequence"/>
</dbReference>
<dbReference type="PANTHER" id="PTHR42942:SF1">
    <property type="entry name" value="ALKYLTRANSFERASE-LIKE PROTEIN 1"/>
    <property type="match status" value="1"/>
</dbReference>
<feature type="domain" description="Methylated-DNA-[protein]-cysteine S-methyltransferase DNA binding" evidence="3">
    <location>
        <begin position="22"/>
        <end position="95"/>
    </location>
</feature>
<feature type="compositionally biased region" description="Acidic residues" evidence="2">
    <location>
        <begin position="122"/>
        <end position="133"/>
    </location>
</feature>
<dbReference type="RefSeq" id="WP_135848277.1">
    <property type="nucleotide sequence ID" value="NZ_RHPJ01000001.1"/>
</dbReference>
<dbReference type="EMBL" id="RHPJ01000001">
    <property type="protein sequence ID" value="TGO06003.1"/>
    <property type="molecule type" value="Genomic_DNA"/>
</dbReference>
<keyword evidence="5" id="KW-1185">Reference proteome</keyword>
<dbReference type="InterPro" id="IPR036388">
    <property type="entry name" value="WH-like_DNA-bd_sf"/>
</dbReference>
<dbReference type="InterPro" id="IPR014048">
    <property type="entry name" value="MethylDNA_cys_MeTrfase_DNA-bd"/>
</dbReference>
<reference evidence="4 5" key="1">
    <citation type="submission" date="2018-11" db="EMBL/GenBank/DDBJ databases">
        <title>Complete genome sequencing of the Actinobacteria Serinibacter sp. K3-2.</title>
        <authorList>
            <person name="Rakitin A.L."/>
            <person name="Beletsky A.V."/>
            <person name="Mardanov A.V."/>
            <person name="Ravin N.V."/>
            <person name="Gromova A.S."/>
            <person name="Filippova S.N."/>
            <person name="Gal'Chenko V.F."/>
        </authorList>
    </citation>
    <scope>NUCLEOTIDE SEQUENCE [LARGE SCALE GENOMIC DNA]</scope>
    <source>
        <strain evidence="4 5">K3-2</strain>
    </source>
</reference>
<protein>
    <recommendedName>
        <fullName evidence="3">Methylated-DNA-[protein]-cysteine S-methyltransferase DNA binding domain-containing protein</fullName>
    </recommendedName>
</protein>
<feature type="region of interest" description="Disordered" evidence="2">
    <location>
        <begin position="119"/>
        <end position="140"/>
    </location>
</feature>
<sequence>MSNPRPRGPAVAEAVAAFIECTLDLAAEIPPGRVSTYGRIALEARVRCGRGSARGVGRVMATRGDEIPWWRVVTASGAPAERVGDRALALLREEGTPLVGGRVDLTAALHTFDLGTVVPDDGAADDTADDDIDERERTHA</sequence>
<dbReference type="SUPFAM" id="SSF46767">
    <property type="entry name" value="Methylated DNA-protein cysteine methyltransferase, C-terminal domain"/>
    <property type="match status" value="1"/>
</dbReference>
<dbReference type="OrthoDB" id="9132167at2"/>
<name>A0A4Z1E6C6_9MICO</name>
<dbReference type="InterPro" id="IPR052520">
    <property type="entry name" value="ATL_DNA_repair"/>
</dbReference>
<dbReference type="PANTHER" id="PTHR42942">
    <property type="entry name" value="6-O-METHYLGUANINE DNA METHYLTRANSFERASE"/>
    <property type="match status" value="1"/>
</dbReference>
<evidence type="ECO:0000313" key="4">
    <source>
        <dbReference type="EMBL" id="TGO06003.1"/>
    </source>
</evidence>
<gene>
    <name evidence="4" type="ORF">SERN_0195</name>
</gene>
<dbReference type="Gene3D" id="1.10.10.10">
    <property type="entry name" value="Winged helix-like DNA-binding domain superfamily/Winged helix DNA-binding domain"/>
    <property type="match status" value="1"/>
</dbReference>
<evidence type="ECO:0000313" key="5">
    <source>
        <dbReference type="Proteomes" id="UP000297318"/>
    </source>
</evidence>
<accession>A0A4Z1E6C6</accession>
<dbReference type="GO" id="GO:0006281">
    <property type="term" value="P:DNA repair"/>
    <property type="evidence" value="ECO:0007669"/>
    <property type="project" value="InterPro"/>
</dbReference>
<evidence type="ECO:0000256" key="2">
    <source>
        <dbReference type="SAM" id="MobiDB-lite"/>
    </source>
</evidence>
<comment type="caution">
    <text evidence="4">The sequence shown here is derived from an EMBL/GenBank/DDBJ whole genome shotgun (WGS) entry which is preliminary data.</text>
</comment>
<dbReference type="CDD" id="cd06445">
    <property type="entry name" value="ATase"/>
    <property type="match status" value="1"/>
</dbReference>
<dbReference type="GO" id="GO:0003824">
    <property type="term" value="F:catalytic activity"/>
    <property type="evidence" value="ECO:0007669"/>
    <property type="project" value="InterPro"/>
</dbReference>
<evidence type="ECO:0000256" key="1">
    <source>
        <dbReference type="ARBA" id="ARBA00022763"/>
    </source>
</evidence>